<protein>
    <submittedName>
        <fullName evidence="1">Uncharacterized protein DUF4303</fullName>
    </submittedName>
</protein>
<name>A0A3D9HNT3_9BACL</name>
<keyword evidence="2" id="KW-1185">Reference proteome</keyword>
<sequence>MYTYYSMLGRLLDERTPLKSEGYYILNDKDQVIYSTKPPIQGEIVTIESFTNALVEGCKQIVHSFAASPENKEVYAINLYADEHKSFYFYMNTLGRFNETLCKYQSNNQEYFERNHIISLKYNCGDFDFQFWQEHMGEYGKYIALFEKIGYTASDISKDDPIGNVEGVPVVAFETAIIDNGYYVCALKAMQKLIAEKAFAVLDKTEDFIAYASTGNDYIDYGMVMRKTIDQELFYRVFPDLNELDTQFEEAMKQNMNLSVTDSIAFWSEAIEKDYRLEPPFTYSKSEMEVFVQLEQFGNILAKECLDKLTELARLNSIDMKSYKWVTFYIEALHFAGKLTEDQAEQCKKIAVRLAEVDNDLIDSAKELEALAR</sequence>
<proteinExistence type="predicted"/>
<dbReference type="EMBL" id="QRDY01000045">
    <property type="protein sequence ID" value="RED51163.1"/>
    <property type="molecule type" value="Genomic_DNA"/>
</dbReference>
<accession>A0A3D9HNT3</accession>
<organism evidence="1 2">
    <name type="scientific">Cohnella lupini</name>
    <dbReference type="NCBI Taxonomy" id="1294267"/>
    <lineage>
        <taxon>Bacteria</taxon>
        <taxon>Bacillati</taxon>
        <taxon>Bacillota</taxon>
        <taxon>Bacilli</taxon>
        <taxon>Bacillales</taxon>
        <taxon>Paenibacillaceae</taxon>
        <taxon>Cohnella</taxon>
    </lineage>
</organism>
<gene>
    <name evidence="1" type="ORF">DFP95_1458</name>
</gene>
<dbReference type="AlphaFoldDB" id="A0A3D9HNT3"/>
<reference evidence="1 2" key="1">
    <citation type="submission" date="2018-07" db="EMBL/GenBank/DDBJ databases">
        <title>Genomic Encyclopedia of Type Strains, Phase III (KMG-III): the genomes of soil and plant-associated and newly described type strains.</title>
        <authorList>
            <person name="Whitman W."/>
        </authorList>
    </citation>
    <scope>NUCLEOTIDE SEQUENCE [LARGE SCALE GENOMIC DNA]</scope>
    <source>
        <strain evidence="1 2">CECT 8236</strain>
    </source>
</reference>
<evidence type="ECO:0000313" key="1">
    <source>
        <dbReference type="EMBL" id="RED51163.1"/>
    </source>
</evidence>
<comment type="caution">
    <text evidence="1">The sequence shown here is derived from an EMBL/GenBank/DDBJ whole genome shotgun (WGS) entry which is preliminary data.</text>
</comment>
<dbReference type="Proteomes" id="UP000256869">
    <property type="component" value="Unassembled WGS sequence"/>
</dbReference>
<dbReference type="RefSeq" id="WP_115996021.1">
    <property type="nucleotide sequence ID" value="NZ_QRDY01000045.1"/>
</dbReference>
<dbReference type="OrthoDB" id="2645787at2"/>
<evidence type="ECO:0000313" key="2">
    <source>
        <dbReference type="Proteomes" id="UP000256869"/>
    </source>
</evidence>